<gene>
    <name evidence="1" type="ORF">HMI01_18010</name>
    <name evidence="2" type="ORF">SAMN05421668_1199</name>
</gene>
<evidence type="ECO:0000313" key="3">
    <source>
        <dbReference type="Proteomes" id="UP000199139"/>
    </source>
</evidence>
<dbReference type="AlphaFoldDB" id="A0A1I6TX75"/>
<keyword evidence="4" id="KW-1185">Reference proteome</keyword>
<evidence type="ECO:0000313" key="2">
    <source>
        <dbReference type="EMBL" id="SFS93780.1"/>
    </source>
</evidence>
<organism evidence="2 3">
    <name type="scientific">Halolactibacillus miurensis</name>
    <dbReference type="NCBI Taxonomy" id="306541"/>
    <lineage>
        <taxon>Bacteria</taxon>
        <taxon>Bacillati</taxon>
        <taxon>Bacillota</taxon>
        <taxon>Bacilli</taxon>
        <taxon>Bacillales</taxon>
        <taxon>Bacillaceae</taxon>
        <taxon>Halolactibacillus</taxon>
    </lineage>
</organism>
<dbReference type="EMBL" id="BJWJ01000018">
    <property type="protein sequence ID" value="GEM04813.1"/>
    <property type="molecule type" value="Genomic_DNA"/>
</dbReference>
<evidence type="ECO:0000313" key="4">
    <source>
        <dbReference type="Proteomes" id="UP000321773"/>
    </source>
</evidence>
<accession>A0A1I6TX75</accession>
<dbReference type="STRING" id="306541.SAMN05421668_1199"/>
<reference evidence="2 3" key="1">
    <citation type="submission" date="2016-10" db="EMBL/GenBank/DDBJ databases">
        <authorList>
            <person name="de Groot N.N."/>
        </authorList>
    </citation>
    <scope>NUCLEOTIDE SEQUENCE [LARGE SCALE GENOMIC DNA]</scope>
    <source>
        <strain evidence="2 3">DSM 17074</strain>
    </source>
</reference>
<protein>
    <submittedName>
        <fullName evidence="2">Uncharacterized protein</fullName>
    </submittedName>
</protein>
<name>A0A1I6TX75_9BACI</name>
<dbReference type="Proteomes" id="UP000321773">
    <property type="component" value="Unassembled WGS sequence"/>
</dbReference>
<dbReference type="Proteomes" id="UP000199139">
    <property type="component" value="Unassembled WGS sequence"/>
</dbReference>
<dbReference type="EMBL" id="FPAI01000019">
    <property type="protein sequence ID" value="SFS93780.1"/>
    <property type="molecule type" value="Genomic_DNA"/>
</dbReference>
<reference evidence="1 4" key="2">
    <citation type="submission" date="2019-07" db="EMBL/GenBank/DDBJ databases">
        <title>Whole genome shotgun sequence of Halolactibacillus miurensis NBRC 100873.</title>
        <authorList>
            <person name="Hosoyama A."/>
            <person name="Uohara A."/>
            <person name="Ohji S."/>
            <person name="Ichikawa N."/>
        </authorList>
    </citation>
    <scope>NUCLEOTIDE SEQUENCE [LARGE SCALE GENOMIC DNA]</scope>
    <source>
        <strain evidence="1 4">NBRC 100873</strain>
    </source>
</reference>
<evidence type="ECO:0000313" key="1">
    <source>
        <dbReference type="EMBL" id="GEM04813.1"/>
    </source>
</evidence>
<sequence length="45" mass="5114">MTQKESAFVTFVEKRRNFRKIKGGDTKIAYMPEGYTVLNTNQGGT</sequence>
<proteinExistence type="predicted"/>